<sequence>MPIFKGCNRHVEYVDKRHCSLGSVPDDIMRYARSLEDVLLDANHIRDLPKNFFRLHKLRRLGLSDNEISKLPPDIQNFENLVELDVSRNGEYHTMKSSLVGSSQLVLRPPPPPLSDSFLPGV</sequence>
<dbReference type="Pfam" id="PF13855">
    <property type="entry name" value="LRR_8"/>
    <property type="match status" value="1"/>
</dbReference>
<dbReference type="GO" id="GO:0043113">
    <property type="term" value="P:receptor clustering"/>
    <property type="evidence" value="ECO:0007669"/>
    <property type="project" value="TreeGrafter"/>
</dbReference>
<dbReference type="Proteomes" id="UP001286313">
    <property type="component" value="Unassembled WGS sequence"/>
</dbReference>
<dbReference type="EMBL" id="JAWQEG010005676">
    <property type="protein sequence ID" value="KAK3857168.1"/>
    <property type="molecule type" value="Genomic_DNA"/>
</dbReference>
<dbReference type="PROSITE" id="PS51450">
    <property type="entry name" value="LRR"/>
    <property type="match status" value="1"/>
</dbReference>
<dbReference type="GO" id="GO:0098609">
    <property type="term" value="P:cell-cell adhesion"/>
    <property type="evidence" value="ECO:0007669"/>
    <property type="project" value="TreeGrafter"/>
</dbReference>
<reference evidence="1" key="1">
    <citation type="submission" date="2023-10" db="EMBL/GenBank/DDBJ databases">
        <title>Genome assemblies of two species of porcelain crab, Petrolisthes cinctipes and Petrolisthes manimaculis (Anomura: Porcellanidae).</title>
        <authorList>
            <person name="Angst P."/>
        </authorList>
    </citation>
    <scope>NUCLEOTIDE SEQUENCE</scope>
    <source>
        <strain evidence="1">PB745_01</strain>
        <tissue evidence="1">Gill</tissue>
    </source>
</reference>
<dbReference type="InterPro" id="IPR050614">
    <property type="entry name" value="Synaptic_Scaffolding_LAP-MAGUK"/>
</dbReference>
<dbReference type="PANTHER" id="PTHR23119">
    <property type="entry name" value="DISCS LARGE"/>
    <property type="match status" value="1"/>
</dbReference>
<accession>A0AAE1BUA5</accession>
<dbReference type="GO" id="GO:0098887">
    <property type="term" value="P:neurotransmitter receptor transport, endosome to postsynaptic membrane"/>
    <property type="evidence" value="ECO:0007669"/>
    <property type="project" value="TreeGrafter"/>
</dbReference>
<dbReference type="GO" id="GO:0019901">
    <property type="term" value="F:protein kinase binding"/>
    <property type="evidence" value="ECO:0007669"/>
    <property type="project" value="TreeGrafter"/>
</dbReference>
<gene>
    <name evidence="1" type="ORF">Pcinc_036559</name>
</gene>
<dbReference type="GO" id="GO:0016323">
    <property type="term" value="C:basolateral plasma membrane"/>
    <property type="evidence" value="ECO:0007669"/>
    <property type="project" value="TreeGrafter"/>
</dbReference>
<organism evidence="1 2">
    <name type="scientific">Petrolisthes cinctipes</name>
    <name type="common">Flat porcelain crab</name>
    <dbReference type="NCBI Taxonomy" id="88211"/>
    <lineage>
        <taxon>Eukaryota</taxon>
        <taxon>Metazoa</taxon>
        <taxon>Ecdysozoa</taxon>
        <taxon>Arthropoda</taxon>
        <taxon>Crustacea</taxon>
        <taxon>Multicrustacea</taxon>
        <taxon>Malacostraca</taxon>
        <taxon>Eumalacostraca</taxon>
        <taxon>Eucarida</taxon>
        <taxon>Decapoda</taxon>
        <taxon>Pleocyemata</taxon>
        <taxon>Anomura</taxon>
        <taxon>Galatheoidea</taxon>
        <taxon>Porcellanidae</taxon>
        <taxon>Petrolisthes</taxon>
    </lineage>
</organism>
<dbReference type="InterPro" id="IPR032675">
    <property type="entry name" value="LRR_dom_sf"/>
</dbReference>
<evidence type="ECO:0000313" key="2">
    <source>
        <dbReference type="Proteomes" id="UP001286313"/>
    </source>
</evidence>
<dbReference type="PANTHER" id="PTHR23119:SF44">
    <property type="entry name" value="PROTEIN LAP4"/>
    <property type="match status" value="1"/>
</dbReference>
<dbReference type="GO" id="GO:0045197">
    <property type="term" value="P:establishment or maintenance of epithelial cell apical/basal polarity"/>
    <property type="evidence" value="ECO:0007669"/>
    <property type="project" value="TreeGrafter"/>
</dbReference>
<dbReference type="SUPFAM" id="SSF52058">
    <property type="entry name" value="L domain-like"/>
    <property type="match status" value="1"/>
</dbReference>
<dbReference type="AlphaFoldDB" id="A0AAE1BUA5"/>
<dbReference type="GO" id="GO:0045211">
    <property type="term" value="C:postsynaptic membrane"/>
    <property type="evidence" value="ECO:0007669"/>
    <property type="project" value="TreeGrafter"/>
</dbReference>
<proteinExistence type="predicted"/>
<evidence type="ECO:0000313" key="1">
    <source>
        <dbReference type="EMBL" id="KAK3857168.1"/>
    </source>
</evidence>
<keyword evidence="2" id="KW-1185">Reference proteome</keyword>
<dbReference type="GO" id="GO:0014069">
    <property type="term" value="C:postsynaptic density"/>
    <property type="evidence" value="ECO:0007669"/>
    <property type="project" value="TreeGrafter"/>
</dbReference>
<protein>
    <submittedName>
        <fullName evidence="1">Uncharacterized protein</fullName>
    </submittedName>
</protein>
<name>A0AAE1BUA5_PETCI</name>
<dbReference type="GO" id="GO:0005912">
    <property type="term" value="C:adherens junction"/>
    <property type="evidence" value="ECO:0007669"/>
    <property type="project" value="TreeGrafter"/>
</dbReference>
<comment type="caution">
    <text evidence="1">The sequence shown here is derived from an EMBL/GenBank/DDBJ whole genome shotgun (WGS) entry which is preliminary data.</text>
</comment>
<dbReference type="Gene3D" id="3.80.10.10">
    <property type="entry name" value="Ribonuclease Inhibitor"/>
    <property type="match status" value="1"/>
</dbReference>
<dbReference type="InterPro" id="IPR001611">
    <property type="entry name" value="Leu-rich_rpt"/>
</dbReference>
<dbReference type="GO" id="GO:0098968">
    <property type="term" value="P:neurotransmitter receptor transport postsynaptic membrane to endosome"/>
    <property type="evidence" value="ECO:0007669"/>
    <property type="project" value="TreeGrafter"/>
</dbReference>